<accession>A0A6J4QLH7</accession>
<sequence length="172" mass="19198">MKEHLFVRELSPAERRELEAGLRGKEAFLLRRCQALLASARGERVGPIAQRVGCSPQTVRNVIHGFHARGLPSLERGSNRPRSARPELDEAKRAKLGELLHQSPRTFGKPTSLWTLELAAAVAHERGLTAGRVSDETVRRALRAMGTNWRRAKRWITSPDPRYAHKKSAATG</sequence>
<dbReference type="SUPFAM" id="SSF46689">
    <property type="entry name" value="Homeodomain-like"/>
    <property type="match status" value="1"/>
</dbReference>
<gene>
    <name evidence="1" type="ORF">AVDCRST_MAG64-4350</name>
</gene>
<name>A0A6J4QLH7_9BACT</name>
<dbReference type="InterPro" id="IPR009057">
    <property type="entry name" value="Homeodomain-like_sf"/>
</dbReference>
<organism evidence="1">
    <name type="scientific">uncultured Phycisphaerae bacterium</name>
    <dbReference type="NCBI Taxonomy" id="904963"/>
    <lineage>
        <taxon>Bacteria</taxon>
        <taxon>Pseudomonadati</taxon>
        <taxon>Planctomycetota</taxon>
        <taxon>Phycisphaerae</taxon>
        <taxon>environmental samples</taxon>
    </lineage>
</organism>
<dbReference type="EMBL" id="CADCUQ010001014">
    <property type="protein sequence ID" value="CAA9443303.1"/>
    <property type="molecule type" value="Genomic_DNA"/>
</dbReference>
<protein>
    <submittedName>
        <fullName evidence="1">Mobile element protein</fullName>
    </submittedName>
</protein>
<reference evidence="1" key="1">
    <citation type="submission" date="2020-02" db="EMBL/GenBank/DDBJ databases">
        <authorList>
            <person name="Meier V. D."/>
        </authorList>
    </citation>
    <scope>NUCLEOTIDE SEQUENCE</scope>
    <source>
        <strain evidence="1">AVDCRST_MAG64</strain>
    </source>
</reference>
<proteinExistence type="predicted"/>
<evidence type="ECO:0000313" key="1">
    <source>
        <dbReference type="EMBL" id="CAA9443303.1"/>
    </source>
</evidence>
<dbReference type="Pfam" id="PF13551">
    <property type="entry name" value="HTH_29"/>
    <property type="match status" value="1"/>
</dbReference>
<dbReference type="AlphaFoldDB" id="A0A6J4QLH7"/>